<gene>
    <name evidence="3" type="ORF">PGT21_020526</name>
    <name evidence="4" type="ORF">PGTUg99_004031</name>
</gene>
<name>A0A5B0RQP1_PUCGR</name>
<evidence type="ECO:0000313" key="4">
    <source>
        <dbReference type="EMBL" id="KAA1127662.1"/>
    </source>
</evidence>
<comment type="caution">
    <text evidence="4">The sequence shown here is derived from an EMBL/GenBank/DDBJ whole genome shotgun (WGS) entry which is preliminary data.</text>
</comment>
<dbReference type="EMBL" id="VSWC01000184">
    <property type="protein sequence ID" value="KAA1067880.1"/>
    <property type="molecule type" value="Genomic_DNA"/>
</dbReference>
<feature type="transmembrane region" description="Helical" evidence="2">
    <location>
        <begin position="21"/>
        <end position="41"/>
    </location>
</feature>
<dbReference type="Proteomes" id="UP000324748">
    <property type="component" value="Unassembled WGS sequence"/>
</dbReference>
<keyword evidence="5" id="KW-1185">Reference proteome</keyword>
<evidence type="ECO:0000256" key="2">
    <source>
        <dbReference type="SAM" id="Phobius"/>
    </source>
</evidence>
<dbReference type="EMBL" id="VDEP01000155">
    <property type="protein sequence ID" value="KAA1127662.1"/>
    <property type="molecule type" value="Genomic_DNA"/>
</dbReference>
<evidence type="ECO:0000313" key="3">
    <source>
        <dbReference type="EMBL" id="KAA1067880.1"/>
    </source>
</evidence>
<dbReference type="AlphaFoldDB" id="A0A5B0RQP1"/>
<dbReference type="OrthoDB" id="2510530at2759"/>
<keyword evidence="2" id="KW-1133">Transmembrane helix</keyword>
<keyword evidence="2" id="KW-0812">Transmembrane</keyword>
<accession>A0A5B0RQP1</accession>
<proteinExistence type="predicted"/>
<feature type="coiled-coil region" evidence="1">
    <location>
        <begin position="317"/>
        <end position="344"/>
    </location>
</feature>
<sequence length="355" mass="41247">MDSFSSRLASGYRMNLHFQRILVLGLINLTSILNMALGIPMKGNASMKTFDVLRNHPSRTGERPPILPARFCNNVLRTERDHRESAAAFATLCSRVENPAIVRSSPSRITRVEKEHQQSSEAIKQLWLREYPRIKMVQDFYDVEQSYREARARKPNQKQQKILNLLEEQLRRIQSLLLEQKYHIHGYQFPKGLLVKLFRNPSGENYGKDILSALKDILLASTHGDKNDSLRVMNLCRKSAFLAINLVMEYAIASYDDLRLIFKDDKLAYATLAYRFLFFDPQSTASQLAWKNAQIVLLNDRKILLKARIRGRKLQAAVKKMKQLREIREKQKMIEEERREKRLTNGVQRMLSNSG</sequence>
<keyword evidence="2" id="KW-0472">Membrane</keyword>
<protein>
    <submittedName>
        <fullName evidence="4">Uncharacterized protein</fullName>
    </submittedName>
</protein>
<keyword evidence="1" id="KW-0175">Coiled coil</keyword>
<evidence type="ECO:0000256" key="1">
    <source>
        <dbReference type="SAM" id="Coils"/>
    </source>
</evidence>
<organism evidence="4 6">
    <name type="scientific">Puccinia graminis f. sp. tritici</name>
    <dbReference type="NCBI Taxonomy" id="56615"/>
    <lineage>
        <taxon>Eukaryota</taxon>
        <taxon>Fungi</taxon>
        <taxon>Dikarya</taxon>
        <taxon>Basidiomycota</taxon>
        <taxon>Pucciniomycotina</taxon>
        <taxon>Pucciniomycetes</taxon>
        <taxon>Pucciniales</taxon>
        <taxon>Pucciniaceae</taxon>
        <taxon>Puccinia</taxon>
    </lineage>
</organism>
<dbReference type="Proteomes" id="UP000325313">
    <property type="component" value="Unassembled WGS sequence"/>
</dbReference>
<evidence type="ECO:0000313" key="5">
    <source>
        <dbReference type="Proteomes" id="UP000324748"/>
    </source>
</evidence>
<reference evidence="5 6" key="1">
    <citation type="submission" date="2019-05" db="EMBL/GenBank/DDBJ databases">
        <title>Emergence of the Ug99 lineage of the wheat stem rust pathogen through somatic hybridization.</title>
        <authorList>
            <person name="Li F."/>
            <person name="Upadhyaya N.M."/>
            <person name="Sperschneider J."/>
            <person name="Matny O."/>
            <person name="Nguyen-Phuc H."/>
            <person name="Mago R."/>
            <person name="Raley C."/>
            <person name="Miller M.E."/>
            <person name="Silverstein K.A.T."/>
            <person name="Henningsen E."/>
            <person name="Hirsch C.D."/>
            <person name="Visser B."/>
            <person name="Pretorius Z.A."/>
            <person name="Steffenson B.J."/>
            <person name="Schwessinger B."/>
            <person name="Dodds P.N."/>
            <person name="Figueroa M."/>
        </authorList>
    </citation>
    <scope>NUCLEOTIDE SEQUENCE [LARGE SCALE GENOMIC DNA]</scope>
    <source>
        <strain evidence="3">21-0</strain>
        <strain evidence="4 6">Ug99</strain>
    </source>
</reference>
<evidence type="ECO:0000313" key="6">
    <source>
        <dbReference type="Proteomes" id="UP000325313"/>
    </source>
</evidence>